<dbReference type="NCBIfam" id="TIGR01733">
    <property type="entry name" value="AA-adenyl-dom"/>
    <property type="match status" value="1"/>
</dbReference>
<keyword evidence="6" id="KW-1185">Reference proteome</keyword>
<dbReference type="InterPro" id="IPR001242">
    <property type="entry name" value="Condensation_dom"/>
</dbReference>
<dbReference type="Proteomes" id="UP000248544">
    <property type="component" value="Unassembled WGS sequence"/>
</dbReference>
<dbReference type="GO" id="GO:0044550">
    <property type="term" value="P:secondary metabolite biosynthetic process"/>
    <property type="evidence" value="ECO:0007669"/>
    <property type="project" value="TreeGrafter"/>
</dbReference>
<dbReference type="InterPro" id="IPR010071">
    <property type="entry name" value="AA_adenyl_dom"/>
</dbReference>
<evidence type="ECO:0000256" key="1">
    <source>
        <dbReference type="ARBA" id="ARBA00001957"/>
    </source>
</evidence>
<dbReference type="FunFam" id="1.10.1200.10:FF:000016">
    <property type="entry name" value="Non-ribosomal peptide synthase"/>
    <property type="match status" value="1"/>
</dbReference>
<dbReference type="Pfam" id="PF00550">
    <property type="entry name" value="PP-binding"/>
    <property type="match status" value="1"/>
</dbReference>
<dbReference type="SUPFAM" id="SSF47336">
    <property type="entry name" value="ACP-like"/>
    <property type="match status" value="1"/>
</dbReference>
<keyword evidence="3" id="KW-0597">Phosphoprotein</keyword>
<dbReference type="SMART" id="SM00823">
    <property type="entry name" value="PKS_PP"/>
    <property type="match status" value="1"/>
</dbReference>
<dbReference type="SUPFAM" id="SSF52777">
    <property type="entry name" value="CoA-dependent acyltransferases"/>
    <property type="match status" value="2"/>
</dbReference>
<dbReference type="PROSITE" id="PS00455">
    <property type="entry name" value="AMP_BINDING"/>
    <property type="match status" value="1"/>
</dbReference>
<dbReference type="RefSeq" id="WP_111165105.1">
    <property type="nucleotide sequence ID" value="NZ_POUA01000003.1"/>
</dbReference>
<dbReference type="InterPro" id="IPR042099">
    <property type="entry name" value="ANL_N_sf"/>
</dbReference>
<dbReference type="InterPro" id="IPR036736">
    <property type="entry name" value="ACP-like_sf"/>
</dbReference>
<dbReference type="Pfam" id="PF00668">
    <property type="entry name" value="Condensation"/>
    <property type="match status" value="1"/>
</dbReference>
<proteinExistence type="predicted"/>
<organism evidence="5 6">
    <name type="scientific">Spongiactinospora gelatinilytica</name>
    <dbReference type="NCBI Taxonomy" id="2666298"/>
    <lineage>
        <taxon>Bacteria</taxon>
        <taxon>Bacillati</taxon>
        <taxon>Actinomycetota</taxon>
        <taxon>Actinomycetes</taxon>
        <taxon>Streptosporangiales</taxon>
        <taxon>Streptosporangiaceae</taxon>
        <taxon>Spongiactinospora</taxon>
    </lineage>
</organism>
<evidence type="ECO:0000256" key="2">
    <source>
        <dbReference type="ARBA" id="ARBA00022450"/>
    </source>
</evidence>
<dbReference type="Gene3D" id="3.40.50.1820">
    <property type="entry name" value="alpha/beta hydrolase"/>
    <property type="match status" value="1"/>
</dbReference>
<dbReference type="InterPro" id="IPR006162">
    <property type="entry name" value="Ppantetheine_attach_site"/>
</dbReference>
<dbReference type="PROSITE" id="PS00012">
    <property type="entry name" value="PHOSPHOPANTETHEINE"/>
    <property type="match status" value="1"/>
</dbReference>
<dbReference type="InterPro" id="IPR023213">
    <property type="entry name" value="CAT-like_dom_sf"/>
</dbReference>
<dbReference type="InterPro" id="IPR045851">
    <property type="entry name" value="AMP-bd_C_sf"/>
</dbReference>
<comment type="caution">
    <text evidence="5">The sequence shown here is derived from an EMBL/GenBank/DDBJ whole genome shotgun (WGS) entry which is preliminary data.</text>
</comment>
<accession>A0A2W2HNS4</accession>
<dbReference type="FunFam" id="2.30.38.10:FF:000001">
    <property type="entry name" value="Non-ribosomal peptide synthetase PvdI"/>
    <property type="match status" value="1"/>
</dbReference>
<dbReference type="Pfam" id="PF00501">
    <property type="entry name" value="AMP-binding"/>
    <property type="match status" value="1"/>
</dbReference>
<dbReference type="Gene3D" id="3.30.300.30">
    <property type="match status" value="1"/>
</dbReference>
<dbReference type="GO" id="GO:0072330">
    <property type="term" value="P:monocarboxylic acid biosynthetic process"/>
    <property type="evidence" value="ECO:0007669"/>
    <property type="project" value="UniProtKB-ARBA"/>
</dbReference>
<dbReference type="Gene3D" id="3.30.559.10">
    <property type="entry name" value="Chloramphenicol acetyltransferase-like domain"/>
    <property type="match status" value="1"/>
</dbReference>
<dbReference type="InterPro" id="IPR009081">
    <property type="entry name" value="PP-bd_ACP"/>
</dbReference>
<dbReference type="GO" id="GO:0003824">
    <property type="term" value="F:catalytic activity"/>
    <property type="evidence" value="ECO:0007669"/>
    <property type="project" value="InterPro"/>
</dbReference>
<dbReference type="InterPro" id="IPR025110">
    <property type="entry name" value="AMP-bd_C"/>
</dbReference>
<dbReference type="SUPFAM" id="SSF56801">
    <property type="entry name" value="Acetyl-CoA synthetase-like"/>
    <property type="match status" value="1"/>
</dbReference>
<feature type="domain" description="Carrier" evidence="4">
    <location>
        <begin position="915"/>
        <end position="990"/>
    </location>
</feature>
<evidence type="ECO:0000313" key="5">
    <source>
        <dbReference type="EMBL" id="PZG56749.1"/>
    </source>
</evidence>
<dbReference type="Gene3D" id="3.30.559.30">
    <property type="entry name" value="Nonribosomal peptide synthetase, condensation domain"/>
    <property type="match status" value="1"/>
</dbReference>
<dbReference type="EMBL" id="POUA01000003">
    <property type="protein sequence ID" value="PZG56749.1"/>
    <property type="molecule type" value="Genomic_DNA"/>
</dbReference>
<dbReference type="InterPro" id="IPR020459">
    <property type="entry name" value="AMP-binding"/>
</dbReference>
<keyword evidence="2" id="KW-0596">Phosphopantetheine</keyword>
<dbReference type="GO" id="GO:0031177">
    <property type="term" value="F:phosphopantetheine binding"/>
    <property type="evidence" value="ECO:0007669"/>
    <property type="project" value="InterPro"/>
</dbReference>
<protein>
    <submittedName>
        <fullName evidence="5">Non-ribosomal peptide synthetase</fullName>
    </submittedName>
</protein>
<dbReference type="InterPro" id="IPR020845">
    <property type="entry name" value="AMP-binding_CS"/>
</dbReference>
<dbReference type="Gene3D" id="3.40.50.12780">
    <property type="entry name" value="N-terminal domain of ligase-like"/>
    <property type="match status" value="1"/>
</dbReference>
<dbReference type="InterPro" id="IPR000873">
    <property type="entry name" value="AMP-dep_synth/lig_dom"/>
</dbReference>
<dbReference type="PANTHER" id="PTHR45527:SF1">
    <property type="entry name" value="FATTY ACID SYNTHASE"/>
    <property type="match status" value="1"/>
</dbReference>
<gene>
    <name evidence="5" type="ORF">C1I98_00815</name>
</gene>
<evidence type="ECO:0000313" key="6">
    <source>
        <dbReference type="Proteomes" id="UP000248544"/>
    </source>
</evidence>
<dbReference type="PRINTS" id="PR00154">
    <property type="entry name" value="AMPBINDING"/>
</dbReference>
<reference evidence="5 6" key="1">
    <citation type="submission" date="2018-01" db="EMBL/GenBank/DDBJ databases">
        <title>Draft genome sequence of Sphaerisporangium sp. 7K107.</title>
        <authorList>
            <person name="Sahin N."/>
            <person name="Saygin H."/>
            <person name="Ay H."/>
        </authorList>
    </citation>
    <scope>NUCLEOTIDE SEQUENCE [LARGE SCALE GENOMIC DNA]</scope>
    <source>
        <strain evidence="5 6">7K107</strain>
    </source>
</reference>
<sequence length="1010" mass="108121">MTSGPLSFGQERLWFLHRLDPQDPSYTTHYAYRLRGGLDTTRLQAAFTEVVARHEPLRTRYPEAEDGRPTAVIEPPALVEIERVDADGVRAALAIVADRTNTAFDLAARPPLRVTLIRLAADDHVLCVVLHHINADGWSINVLRREVAELYAGGTLEELPLRYADHVRAEREQDTDVSWWAGRLAGTPSLDLPADRPRPAVRTPSGGEVIFEIPPGLSAAVNRLARRERCTPYMVLLAAYQVLLARHSGQDDFCVGTPAAGRDRPEVENLIGMFSTTLALRADLSGDPVFAELLARTRRGVLAALAHREVPFERLVGALGLDRDLSRTPLFQTMFAVHTHGDTGDPLPGLTAAPVPHGWHPARFDLSMDLYPRDDGALTGHAIFSTDLFDQGTVERMTARYLVLLEAVAEDPRRPVSTLPLLPRAERDLLLGACNDTAADLPPVTVVGLMLNHAAATPDAVAVVHDEGELTYAELAARAAGLAARLAEDGIGRGDLVAIITGRGPETPVALLGVAMSGAAYLPVDPDYPATRVAYLLEDAQVARVLTDEDVRRLAVPGATCETLGARPEDPAYVIYTSGSTGRPKGVVVPHRALTNFLLAMRTLLDGGPGDTWLALTSLSFDISALELFLPLVTGGRVVMAGGIDARDGDAVAALAARHGVTHVQATPSGWRMLPGLRVDTALAGGEPLPPALAAELRPNARRLFNMYGPTETTIWSTAWQVPDAPGDVAIGRPIANTTCHVVDRHGRPAPIGVPGELLIGGAGVADGYLRRPGLTADRFVPDPYGPPGARLYRTGDLARRRADGTLDCLGRTDHQVKLRGHRIEPGEIEAVLDAHPGVRQSVVVVQEETLVAFVVGDAPVAELRTHAAATLPPYMVPGAFVRAEALPLTPNGKVDRAALPGDARPVPESTAYVPPRTDAEELVADVYAEVLGLEKVGAHDDFFALGGHSLLATRVIAGIRALTEVEVPIRTIFAAGAVADLAQAVTDLLTAEIDRLTDEEAARLAKERD</sequence>
<dbReference type="GO" id="GO:0005737">
    <property type="term" value="C:cytoplasm"/>
    <property type="evidence" value="ECO:0007669"/>
    <property type="project" value="TreeGrafter"/>
</dbReference>
<evidence type="ECO:0000259" key="4">
    <source>
        <dbReference type="PROSITE" id="PS50075"/>
    </source>
</evidence>
<dbReference type="GO" id="GO:0043041">
    <property type="term" value="P:amino acid activation for nonribosomal peptide biosynthetic process"/>
    <property type="evidence" value="ECO:0007669"/>
    <property type="project" value="TreeGrafter"/>
</dbReference>
<dbReference type="AlphaFoldDB" id="A0A2W2HNS4"/>
<dbReference type="PROSITE" id="PS50075">
    <property type="entry name" value="CARRIER"/>
    <property type="match status" value="1"/>
</dbReference>
<dbReference type="PANTHER" id="PTHR45527">
    <property type="entry name" value="NONRIBOSOMAL PEPTIDE SYNTHETASE"/>
    <property type="match status" value="1"/>
</dbReference>
<evidence type="ECO:0000256" key="3">
    <source>
        <dbReference type="ARBA" id="ARBA00022553"/>
    </source>
</evidence>
<name>A0A2W2HNS4_9ACTN</name>
<dbReference type="InterPro" id="IPR020806">
    <property type="entry name" value="PKS_PP-bd"/>
</dbReference>
<dbReference type="Pfam" id="PF13193">
    <property type="entry name" value="AMP-binding_C"/>
    <property type="match status" value="1"/>
</dbReference>
<dbReference type="CDD" id="cd19531">
    <property type="entry name" value="LCL_NRPS-like"/>
    <property type="match status" value="1"/>
</dbReference>
<dbReference type="FunFam" id="3.40.50.12780:FF:000012">
    <property type="entry name" value="Non-ribosomal peptide synthetase"/>
    <property type="match status" value="1"/>
</dbReference>
<dbReference type="InterPro" id="IPR029058">
    <property type="entry name" value="AB_hydrolase_fold"/>
</dbReference>
<dbReference type="GO" id="GO:0008610">
    <property type="term" value="P:lipid biosynthetic process"/>
    <property type="evidence" value="ECO:0007669"/>
    <property type="project" value="UniProtKB-ARBA"/>
</dbReference>
<comment type="cofactor">
    <cofactor evidence="1">
        <name>pantetheine 4'-phosphate</name>
        <dbReference type="ChEBI" id="CHEBI:47942"/>
    </cofactor>
</comment>